<organism evidence="2 3">
    <name type="scientific">Roseiconus lacunae</name>
    <dbReference type="NCBI Taxonomy" id="2605694"/>
    <lineage>
        <taxon>Bacteria</taxon>
        <taxon>Pseudomonadati</taxon>
        <taxon>Planctomycetota</taxon>
        <taxon>Planctomycetia</taxon>
        <taxon>Pirellulales</taxon>
        <taxon>Pirellulaceae</taxon>
        <taxon>Roseiconus</taxon>
    </lineage>
</organism>
<name>A0ABT7PJ85_9BACT</name>
<evidence type="ECO:0000313" key="2">
    <source>
        <dbReference type="EMBL" id="MDM4016552.1"/>
    </source>
</evidence>
<dbReference type="Proteomes" id="UP001239462">
    <property type="component" value="Unassembled WGS sequence"/>
</dbReference>
<keyword evidence="3" id="KW-1185">Reference proteome</keyword>
<dbReference type="SUPFAM" id="SSF54523">
    <property type="entry name" value="Pili subunits"/>
    <property type="match status" value="1"/>
</dbReference>
<protein>
    <submittedName>
        <fullName evidence="2">Type II secretion system protein</fullName>
    </submittedName>
</protein>
<dbReference type="EMBL" id="JASZZN010000009">
    <property type="protein sequence ID" value="MDM4016552.1"/>
    <property type="molecule type" value="Genomic_DNA"/>
</dbReference>
<dbReference type="RefSeq" id="WP_289164195.1">
    <property type="nucleotide sequence ID" value="NZ_JASZZN010000009.1"/>
</dbReference>
<comment type="caution">
    <text evidence="2">The sequence shown here is derived from an EMBL/GenBank/DDBJ whole genome shotgun (WGS) entry which is preliminary data.</text>
</comment>
<proteinExistence type="predicted"/>
<evidence type="ECO:0000256" key="1">
    <source>
        <dbReference type="SAM" id="Phobius"/>
    </source>
</evidence>
<dbReference type="Gene3D" id="3.30.700.10">
    <property type="entry name" value="Glycoprotein, Type 4 Pilin"/>
    <property type="match status" value="1"/>
</dbReference>
<keyword evidence="1" id="KW-0472">Membrane</keyword>
<gene>
    <name evidence="2" type="ORF">QTN89_13995</name>
</gene>
<dbReference type="NCBIfam" id="TIGR02532">
    <property type="entry name" value="IV_pilin_GFxxxE"/>
    <property type="match status" value="1"/>
</dbReference>
<dbReference type="Pfam" id="PF07963">
    <property type="entry name" value="N_methyl"/>
    <property type="match status" value="1"/>
</dbReference>
<feature type="transmembrane region" description="Helical" evidence="1">
    <location>
        <begin position="21"/>
        <end position="43"/>
    </location>
</feature>
<keyword evidence="1" id="KW-0812">Transmembrane</keyword>
<keyword evidence="1" id="KW-1133">Transmembrane helix</keyword>
<accession>A0ABT7PJ85</accession>
<dbReference type="InterPro" id="IPR045584">
    <property type="entry name" value="Pilin-like"/>
</dbReference>
<sequence length="484" mass="51709">MSQPSLPYRLASMRTSRGFTLVELLVVISVMVVLGGMLTYALASATTQARVKRTQADVLSIGQLLQSRVNEVSLAPLSLAYGRSGLQLVEAGVLTGPMAIGGPGTGGLTTNAQRIAFMAQERARLTLLARRDMIRLVLPECQADLIYPPTSLQFRTYHTSGTGTGWLPNVAQVKPPPQWNRMRTLAGLLSAADIDAVYAVNGGGNASSAATNAEYDAIAQASNPTYEAILRHDARVIPFDSSTPTPIGWTREHESSECLYLILATTELFGQTAIDKIPDTQIEDTDGDGIPEILDAWGRPYEFVRNPIGFDSPTIKNFDPSGSTPAEQYPFDPDPFDFLAADLRFDESTHPGAGGLPASAYFPVFLPPMVVSAGLDGEFGLRLSYVNTDTSTVEPELGVNVGYSASSVRYPARTYVPSYPTVPIVRYPDPFNDVSAVPSNAPGDYFFNITAAGSIVTAKQGGGLGAILDRDLSADNITSLDAGM</sequence>
<dbReference type="InterPro" id="IPR012902">
    <property type="entry name" value="N_methyl_site"/>
</dbReference>
<evidence type="ECO:0000313" key="3">
    <source>
        <dbReference type="Proteomes" id="UP001239462"/>
    </source>
</evidence>
<reference evidence="2 3" key="1">
    <citation type="submission" date="2023-06" db="EMBL/GenBank/DDBJ databases">
        <title>Roseiconus lacunae JC819 isolated from Gulf of Mannar region, Tamil Nadu.</title>
        <authorList>
            <person name="Pk S."/>
            <person name="Ch S."/>
            <person name="Ch V.R."/>
        </authorList>
    </citation>
    <scope>NUCLEOTIDE SEQUENCE [LARGE SCALE GENOMIC DNA]</scope>
    <source>
        <strain evidence="2 3">JC819</strain>
    </source>
</reference>